<protein>
    <submittedName>
        <fullName evidence="2">Uncharacterized protein</fullName>
    </submittedName>
</protein>
<dbReference type="OrthoDB" id="10388673at2759"/>
<name>A0A9P6KTJ3_9PLEO</name>
<reference evidence="2" key="1">
    <citation type="journal article" date="2020" name="Mol. Plant Microbe Interact.">
        <title>Genome Sequence of the Biocontrol Agent Coniothyrium minitans strain Conio (IMI 134523).</title>
        <authorList>
            <person name="Patel D."/>
            <person name="Shittu T.A."/>
            <person name="Baroncelli R."/>
            <person name="Muthumeenakshi S."/>
            <person name="Osborne T.H."/>
            <person name="Janganan T.K."/>
            <person name="Sreenivasaprasad S."/>
        </authorList>
    </citation>
    <scope>NUCLEOTIDE SEQUENCE</scope>
    <source>
        <strain evidence="2">Conio</strain>
    </source>
</reference>
<evidence type="ECO:0000313" key="3">
    <source>
        <dbReference type="Proteomes" id="UP000756921"/>
    </source>
</evidence>
<comment type="caution">
    <text evidence="2">The sequence shown here is derived from an EMBL/GenBank/DDBJ whole genome shotgun (WGS) entry which is preliminary data.</text>
</comment>
<proteinExistence type="predicted"/>
<accession>A0A9P6KTJ3</accession>
<evidence type="ECO:0000256" key="1">
    <source>
        <dbReference type="SAM" id="MobiDB-lite"/>
    </source>
</evidence>
<evidence type="ECO:0000313" key="2">
    <source>
        <dbReference type="EMBL" id="KAF9738923.1"/>
    </source>
</evidence>
<sequence>MDSTANQSLEHESRRHKGHENDHDPTLSSASSSTSHLRASSLALSTSPTDAEGDRIYRFIIAFHLKSNGSTISNHDPIVISDVPCIVVKRFSDPGQTFKDIAKKITERTGWQIQETLVEEDRVFHSTWVIQFMCHAESDGRECVYVMGELRMSLVGEYTREEALEKLWVEIEKDDSVEGGDQGEGTGEVVGRSV</sequence>
<organism evidence="2 3">
    <name type="scientific">Paraphaeosphaeria minitans</name>
    <dbReference type="NCBI Taxonomy" id="565426"/>
    <lineage>
        <taxon>Eukaryota</taxon>
        <taxon>Fungi</taxon>
        <taxon>Dikarya</taxon>
        <taxon>Ascomycota</taxon>
        <taxon>Pezizomycotina</taxon>
        <taxon>Dothideomycetes</taxon>
        <taxon>Pleosporomycetidae</taxon>
        <taxon>Pleosporales</taxon>
        <taxon>Massarineae</taxon>
        <taxon>Didymosphaeriaceae</taxon>
        <taxon>Paraphaeosphaeria</taxon>
    </lineage>
</organism>
<feature type="region of interest" description="Disordered" evidence="1">
    <location>
        <begin position="1"/>
        <end position="33"/>
    </location>
</feature>
<keyword evidence="3" id="KW-1185">Reference proteome</keyword>
<dbReference type="Proteomes" id="UP000756921">
    <property type="component" value="Unassembled WGS sequence"/>
</dbReference>
<feature type="region of interest" description="Disordered" evidence="1">
    <location>
        <begin position="175"/>
        <end position="194"/>
    </location>
</feature>
<feature type="compositionally biased region" description="Basic and acidic residues" evidence="1">
    <location>
        <begin position="9"/>
        <end position="25"/>
    </location>
</feature>
<dbReference type="AlphaFoldDB" id="A0A9P6KTJ3"/>
<dbReference type="EMBL" id="WJXW01000002">
    <property type="protein sequence ID" value="KAF9738923.1"/>
    <property type="molecule type" value="Genomic_DNA"/>
</dbReference>
<gene>
    <name evidence="2" type="ORF">PMIN01_01557</name>
</gene>